<sequence length="340" mass="36534">MASATFSGAVMRLPVQSAAVSRRSSSGLCATSSTAPRALSTTNPSPRRRGIEGMSMQSPSSMPWGRRSIVAEPLPPAEAALGASSPSSPFDLSAGLLEKCFSVALKTRLDAWQLIDAKVDCNTFGLLGGVLNGFLVRGLGWVTPMGMSVRLFEISLGETRIDIGNAIATQQIVFTSTPTGSARLVFNSADFGNLFRHPLMKKIASTAVQGQRFDFDPHTVDIDTSVGRQGVIRVSGIWHGDGNRYDITVEPNEYGRVNVTASLVLPENELQFTNGVPQYTAAASVVANGLGQFFNNLSLDLDGPVMTFRSMQVRKGRDAEVIDMMLNLKLMKMPPLDLSF</sequence>
<protein>
    <submittedName>
        <fullName evidence="2">Uncharacterized protein</fullName>
    </submittedName>
</protein>
<feature type="region of interest" description="Disordered" evidence="1">
    <location>
        <begin position="26"/>
        <end position="67"/>
    </location>
</feature>
<feature type="compositionally biased region" description="Polar residues" evidence="1">
    <location>
        <begin position="27"/>
        <end position="45"/>
    </location>
</feature>
<dbReference type="EMBL" id="HBGG01023329">
    <property type="protein sequence ID" value="CAD9209890.1"/>
    <property type="molecule type" value="Transcribed_RNA"/>
</dbReference>
<organism evidence="2">
    <name type="scientific">Tetraselmis chuii</name>
    <dbReference type="NCBI Taxonomy" id="63592"/>
    <lineage>
        <taxon>Eukaryota</taxon>
        <taxon>Viridiplantae</taxon>
        <taxon>Chlorophyta</taxon>
        <taxon>core chlorophytes</taxon>
        <taxon>Chlorodendrophyceae</taxon>
        <taxon>Chlorodendrales</taxon>
        <taxon>Chlorodendraceae</taxon>
        <taxon>Tetraselmis</taxon>
    </lineage>
</organism>
<evidence type="ECO:0000256" key="1">
    <source>
        <dbReference type="SAM" id="MobiDB-lite"/>
    </source>
</evidence>
<accession>A0A7S1SVV4</accession>
<name>A0A7S1SVV4_9CHLO</name>
<dbReference type="AlphaFoldDB" id="A0A7S1SVV4"/>
<proteinExistence type="predicted"/>
<gene>
    <name evidence="2" type="ORF">TCHU04912_LOCUS12129</name>
</gene>
<evidence type="ECO:0000313" key="2">
    <source>
        <dbReference type="EMBL" id="CAD9209890.1"/>
    </source>
</evidence>
<reference evidence="2" key="1">
    <citation type="submission" date="2021-01" db="EMBL/GenBank/DDBJ databases">
        <authorList>
            <person name="Corre E."/>
            <person name="Pelletier E."/>
            <person name="Niang G."/>
            <person name="Scheremetjew M."/>
            <person name="Finn R."/>
            <person name="Kale V."/>
            <person name="Holt S."/>
            <person name="Cochrane G."/>
            <person name="Meng A."/>
            <person name="Brown T."/>
            <person name="Cohen L."/>
        </authorList>
    </citation>
    <scope>NUCLEOTIDE SEQUENCE</scope>
    <source>
        <strain evidence="2">PLY429</strain>
    </source>
</reference>